<evidence type="ECO:0000313" key="1">
    <source>
        <dbReference type="EMBL" id="MCU6686572.1"/>
    </source>
</evidence>
<proteinExistence type="predicted"/>
<dbReference type="EMBL" id="JAOQJU010000008">
    <property type="protein sequence ID" value="MCU6686572.1"/>
    <property type="molecule type" value="Genomic_DNA"/>
</dbReference>
<keyword evidence="2" id="KW-1185">Reference proteome</keyword>
<reference evidence="1 2" key="1">
    <citation type="journal article" date="2021" name="ISME Commun">
        <title>Automated analysis of genomic sequences facilitates high-throughput and comprehensive description of bacteria.</title>
        <authorList>
            <person name="Hitch T.C.A."/>
        </authorList>
    </citation>
    <scope>NUCLEOTIDE SEQUENCE [LARGE SCALE GENOMIC DNA]</scope>
    <source>
        <strain evidence="1 2">Sanger_03</strain>
    </source>
</reference>
<dbReference type="RefSeq" id="WP_158369700.1">
    <property type="nucleotide sequence ID" value="NZ_JAOQJU010000008.1"/>
</dbReference>
<evidence type="ECO:0000313" key="2">
    <source>
        <dbReference type="Proteomes" id="UP001652431"/>
    </source>
</evidence>
<organism evidence="1 2">
    <name type="scientific">Dorea acetigenes</name>
    <dbReference type="NCBI Taxonomy" id="2981787"/>
    <lineage>
        <taxon>Bacteria</taxon>
        <taxon>Bacillati</taxon>
        <taxon>Bacillota</taxon>
        <taxon>Clostridia</taxon>
        <taxon>Lachnospirales</taxon>
        <taxon>Lachnospiraceae</taxon>
        <taxon>Dorea</taxon>
    </lineage>
</organism>
<comment type="caution">
    <text evidence="1">The sequence shown here is derived from an EMBL/GenBank/DDBJ whole genome shotgun (WGS) entry which is preliminary data.</text>
</comment>
<gene>
    <name evidence="1" type="ORF">OCV99_08420</name>
</gene>
<accession>A0ABT2RMC9</accession>
<protein>
    <recommendedName>
        <fullName evidence="3">Apea-like HEPN domain-containing protein</fullName>
    </recommendedName>
</protein>
<sequence>MAEETRVLSSIEIRNLMLDTLAYEADDIDSEGKTFKKYGYQGTQSDLYRLMEGLAIKRGLIESDIPLHGAAWGGSGLMLHAHSTTNFSYSDIQNIYEQFHLLLNQGIIAPGAIGNYGPNLPSFHVTQYGLKCLEEHEILPYDVDGYFEKIKNIPSISEWVKFYIKEALQCYNANCMEAAVIMLGLSSEKIIDEQIDALLGYLSRNFTNEYAQMQTEISSIRMASAKFSCYKKYFDLIKNNVQDQQFKDMLPSVDRVAFQVYANFTRITRNGLAHPSDTKMERIEVLMIFISFIKFCQTQYGFIDFFVSH</sequence>
<dbReference type="Proteomes" id="UP001652431">
    <property type="component" value="Unassembled WGS sequence"/>
</dbReference>
<evidence type="ECO:0008006" key="3">
    <source>
        <dbReference type="Google" id="ProtNLM"/>
    </source>
</evidence>
<name>A0ABT2RMC9_9FIRM</name>